<dbReference type="AlphaFoldDB" id="A0AAE1BCH6"/>
<keyword evidence="2" id="KW-1185">Reference proteome</keyword>
<reference evidence="1" key="1">
    <citation type="journal article" date="2023" name="G3 (Bethesda)">
        <title>A reference genome for the long-term kleptoplast-retaining sea slug Elysia crispata morphotype clarki.</title>
        <authorList>
            <person name="Eastman K.E."/>
            <person name="Pendleton A.L."/>
            <person name="Shaikh M.A."/>
            <person name="Suttiyut T."/>
            <person name="Ogas R."/>
            <person name="Tomko P."/>
            <person name="Gavelis G."/>
            <person name="Widhalm J.R."/>
            <person name="Wisecaver J.H."/>
        </authorList>
    </citation>
    <scope>NUCLEOTIDE SEQUENCE</scope>
    <source>
        <strain evidence="1">ECLA1</strain>
    </source>
</reference>
<dbReference type="Proteomes" id="UP001283361">
    <property type="component" value="Unassembled WGS sequence"/>
</dbReference>
<comment type="caution">
    <text evidence="1">The sequence shown here is derived from an EMBL/GenBank/DDBJ whole genome shotgun (WGS) entry which is preliminary data.</text>
</comment>
<evidence type="ECO:0000313" key="1">
    <source>
        <dbReference type="EMBL" id="KAK3802991.1"/>
    </source>
</evidence>
<evidence type="ECO:0000313" key="2">
    <source>
        <dbReference type="Proteomes" id="UP001283361"/>
    </source>
</evidence>
<accession>A0AAE1BCH6</accession>
<name>A0AAE1BCH6_9GAST</name>
<gene>
    <name evidence="1" type="ORF">RRG08_051744</name>
</gene>
<dbReference type="EMBL" id="JAWDGP010000204">
    <property type="protein sequence ID" value="KAK3802991.1"/>
    <property type="molecule type" value="Genomic_DNA"/>
</dbReference>
<protein>
    <submittedName>
        <fullName evidence="1">Uncharacterized protein</fullName>
    </submittedName>
</protein>
<organism evidence="1 2">
    <name type="scientific">Elysia crispata</name>
    <name type="common">lettuce slug</name>
    <dbReference type="NCBI Taxonomy" id="231223"/>
    <lineage>
        <taxon>Eukaryota</taxon>
        <taxon>Metazoa</taxon>
        <taxon>Spiralia</taxon>
        <taxon>Lophotrochozoa</taxon>
        <taxon>Mollusca</taxon>
        <taxon>Gastropoda</taxon>
        <taxon>Heterobranchia</taxon>
        <taxon>Euthyneura</taxon>
        <taxon>Panpulmonata</taxon>
        <taxon>Sacoglossa</taxon>
        <taxon>Placobranchoidea</taxon>
        <taxon>Plakobranchidae</taxon>
        <taxon>Elysia</taxon>
    </lineage>
</organism>
<proteinExistence type="predicted"/>
<sequence>MQCALSHNSADFCCSSCCKLEQRLSLDTNCRKSEATILSLGRQWSSRWHPPQGLLRRAGTPADFTWLYLTASGAHLEVTLTEVGESDLDTTLCSPHRSDSRAVLTWLCVIGLFFRPTRLTCWNFRERISELLLSCEVYFPNASNDENVDKMAALSIGRNAGSKCGRKSHE</sequence>